<evidence type="ECO:0000259" key="1">
    <source>
        <dbReference type="PROSITE" id="PS51468"/>
    </source>
</evidence>
<gene>
    <name evidence="2" type="ORF">QYT958_LOCUS36178</name>
</gene>
<name>A0A821ZE37_9BILA</name>
<dbReference type="PROSITE" id="PS51468">
    <property type="entry name" value="VIT"/>
    <property type="match status" value="1"/>
</dbReference>
<dbReference type="AlphaFoldDB" id="A0A821ZE37"/>
<dbReference type="Proteomes" id="UP000663848">
    <property type="component" value="Unassembled WGS sequence"/>
</dbReference>
<dbReference type="EMBL" id="CAJOBR010028415">
    <property type="protein sequence ID" value="CAF4981195.1"/>
    <property type="molecule type" value="Genomic_DNA"/>
</dbReference>
<protein>
    <recommendedName>
        <fullName evidence="1">VIT domain-containing protein</fullName>
    </recommendedName>
</protein>
<dbReference type="InterPro" id="IPR013694">
    <property type="entry name" value="VIT"/>
</dbReference>
<reference evidence="2" key="1">
    <citation type="submission" date="2021-02" db="EMBL/GenBank/DDBJ databases">
        <authorList>
            <person name="Nowell W R."/>
        </authorList>
    </citation>
    <scope>NUCLEOTIDE SEQUENCE</scope>
</reference>
<dbReference type="Pfam" id="PF08487">
    <property type="entry name" value="VIT"/>
    <property type="match status" value="1"/>
</dbReference>
<feature type="non-terminal residue" evidence="2">
    <location>
        <position position="1"/>
    </location>
</feature>
<accession>A0A821ZE37</accession>
<evidence type="ECO:0000313" key="3">
    <source>
        <dbReference type="Proteomes" id="UP000663848"/>
    </source>
</evidence>
<proteinExistence type="predicted"/>
<feature type="domain" description="VIT" evidence="1">
    <location>
        <begin position="5"/>
        <end position="136"/>
    </location>
</feature>
<sequence length="183" mass="20684">MIFGRRHPDKLSDGASTPLQLVRLQIEQKVDGNFPFIHQISTTMTFKNTHHIIVEGAFEFTLPEKATICGYGLDIDNVIVDGVVVEKQAARIMFEKEVRKRVDPGFVELVTGNLFRTRVYPIAPQQTRTVRVIYQDQAITHNNGFLYQIPVQFQTRLESLDVVLTCYGQATVIPSFVTNSNGT</sequence>
<evidence type="ECO:0000313" key="2">
    <source>
        <dbReference type="EMBL" id="CAF4981195.1"/>
    </source>
</evidence>
<organism evidence="2 3">
    <name type="scientific">Rotaria socialis</name>
    <dbReference type="NCBI Taxonomy" id="392032"/>
    <lineage>
        <taxon>Eukaryota</taxon>
        <taxon>Metazoa</taxon>
        <taxon>Spiralia</taxon>
        <taxon>Gnathifera</taxon>
        <taxon>Rotifera</taxon>
        <taxon>Eurotatoria</taxon>
        <taxon>Bdelloidea</taxon>
        <taxon>Philodinida</taxon>
        <taxon>Philodinidae</taxon>
        <taxon>Rotaria</taxon>
    </lineage>
</organism>
<comment type="caution">
    <text evidence="2">The sequence shown here is derived from an EMBL/GenBank/DDBJ whole genome shotgun (WGS) entry which is preliminary data.</text>
</comment>